<proteinExistence type="predicted"/>
<gene>
    <name evidence="1" type="ORF">C5167_048961</name>
</gene>
<keyword evidence="2" id="KW-1185">Reference proteome</keyword>
<accession>A0A4Y7KJG9</accession>
<dbReference type="AlphaFoldDB" id="A0A4Y7KJG9"/>
<evidence type="ECO:0000313" key="1">
    <source>
        <dbReference type="EMBL" id="RZC73484.1"/>
    </source>
</evidence>
<sequence length="67" mass="7866">MMRSIPPPPPPPPSISREMLMEIVDKHCIEENKKAMSNHHQDDILSEYDFLYLPIDFMYVQQASHLI</sequence>
<evidence type="ECO:0000313" key="2">
    <source>
        <dbReference type="Proteomes" id="UP000316621"/>
    </source>
</evidence>
<protein>
    <submittedName>
        <fullName evidence="1">Uncharacterized protein</fullName>
    </submittedName>
</protein>
<organism evidence="1 2">
    <name type="scientific">Papaver somniferum</name>
    <name type="common">Opium poppy</name>
    <dbReference type="NCBI Taxonomy" id="3469"/>
    <lineage>
        <taxon>Eukaryota</taxon>
        <taxon>Viridiplantae</taxon>
        <taxon>Streptophyta</taxon>
        <taxon>Embryophyta</taxon>
        <taxon>Tracheophyta</taxon>
        <taxon>Spermatophyta</taxon>
        <taxon>Magnoliopsida</taxon>
        <taxon>Ranunculales</taxon>
        <taxon>Papaveraceae</taxon>
        <taxon>Papaveroideae</taxon>
        <taxon>Papaver</taxon>
    </lineage>
</organism>
<dbReference type="Proteomes" id="UP000316621">
    <property type="component" value="Chromosome 8"/>
</dbReference>
<name>A0A4Y7KJG9_PAPSO</name>
<dbReference type="Gramene" id="RZC73484">
    <property type="protein sequence ID" value="RZC73484"/>
    <property type="gene ID" value="C5167_048961"/>
</dbReference>
<reference evidence="1 2" key="1">
    <citation type="journal article" date="2018" name="Science">
        <title>The opium poppy genome and morphinan production.</title>
        <authorList>
            <person name="Guo L."/>
            <person name="Winzer T."/>
            <person name="Yang X."/>
            <person name="Li Y."/>
            <person name="Ning Z."/>
            <person name="He Z."/>
            <person name="Teodor R."/>
            <person name="Lu Y."/>
            <person name="Bowser T.A."/>
            <person name="Graham I.A."/>
            <person name="Ye K."/>
        </authorList>
    </citation>
    <scope>NUCLEOTIDE SEQUENCE [LARGE SCALE GENOMIC DNA]</scope>
    <source>
        <strain evidence="2">cv. HN1</strain>
        <tissue evidence="1">Leaves</tissue>
    </source>
</reference>
<dbReference type="EMBL" id="CM010722">
    <property type="protein sequence ID" value="RZC73484.1"/>
    <property type="molecule type" value="Genomic_DNA"/>
</dbReference>